<sequence length="583" mass="64073">FRHTLSNVDWYTLLDTKNSVDENVGIFTEKFMSVASENIPNIMITIRESDLPWISSEIKRVIRKRNRTRKMAKKSNNPTHWQLFRKLRNECVSLLRSAKDKYFENLCDKIKSSTFSSKDWWKLAKIFYNPNVSTFNKPFLTDDDLEIHNDFDKANLLNTFFTSQSPANIVKPLQTTVVPSIASLLSVTTTTQNPAQTLIAGQQAGIQNMTPLSIPNSSISNTVTISQNPIVSLTQIPAVGNPQSTTLSSISNIQQGVTPQGNLQQQGINPQAVMNLFQNIGMQQIQQSQGLNPMQTSNTVANFQPSTLMMPSAIPSNINQDGVSCVQLPQSNFGLSGPLPSLLGQCTPNFSGGNNQLPGFSLENMFQANQPKSGQLMQIVQGESQPGCVQIKNAMATQSCDISQPMNKLFTEQVATSQQGQVLLVPNLQLPMLQILGTNPAVNVSTEKQAFPAQFSQNTDLQGLINQLQSSLSQMGSPLGMVNMQQVVNNLTTGSNLTAMQLQTLQLQQQLLQQIQQLQGMQSLISQINLQNQGASTITTVANRNNIVMTTGDATSSNSAGKVLQNEKKKIVRTMEMVLNLPQ</sequence>
<accession>A0AA88YI62</accession>
<dbReference type="AlphaFoldDB" id="A0AA88YI62"/>
<evidence type="ECO:0000313" key="2">
    <source>
        <dbReference type="Proteomes" id="UP001186944"/>
    </source>
</evidence>
<dbReference type="Proteomes" id="UP001186944">
    <property type="component" value="Unassembled WGS sequence"/>
</dbReference>
<dbReference type="PANTHER" id="PTHR47510">
    <property type="entry name" value="REVERSE TRANSCRIPTASE DOMAIN-CONTAINING PROTEIN"/>
    <property type="match status" value="1"/>
</dbReference>
<organism evidence="1 2">
    <name type="scientific">Pinctada imbricata</name>
    <name type="common">Atlantic pearl-oyster</name>
    <name type="synonym">Pinctada martensii</name>
    <dbReference type="NCBI Taxonomy" id="66713"/>
    <lineage>
        <taxon>Eukaryota</taxon>
        <taxon>Metazoa</taxon>
        <taxon>Spiralia</taxon>
        <taxon>Lophotrochozoa</taxon>
        <taxon>Mollusca</taxon>
        <taxon>Bivalvia</taxon>
        <taxon>Autobranchia</taxon>
        <taxon>Pteriomorphia</taxon>
        <taxon>Pterioida</taxon>
        <taxon>Pterioidea</taxon>
        <taxon>Pteriidae</taxon>
        <taxon>Pinctada</taxon>
    </lineage>
</organism>
<keyword evidence="2" id="KW-1185">Reference proteome</keyword>
<gene>
    <name evidence="1" type="ORF">FSP39_009903</name>
</gene>
<name>A0AA88YI62_PINIB</name>
<dbReference type="EMBL" id="VSWD01000003">
    <property type="protein sequence ID" value="KAK3105973.1"/>
    <property type="molecule type" value="Genomic_DNA"/>
</dbReference>
<proteinExistence type="predicted"/>
<protein>
    <submittedName>
        <fullName evidence="1">Uncharacterized protein</fullName>
    </submittedName>
</protein>
<evidence type="ECO:0000313" key="1">
    <source>
        <dbReference type="EMBL" id="KAK3105973.1"/>
    </source>
</evidence>
<comment type="caution">
    <text evidence="1">The sequence shown here is derived from an EMBL/GenBank/DDBJ whole genome shotgun (WGS) entry which is preliminary data.</text>
</comment>
<feature type="non-terminal residue" evidence="1">
    <location>
        <position position="1"/>
    </location>
</feature>
<reference evidence="1" key="1">
    <citation type="submission" date="2019-08" db="EMBL/GenBank/DDBJ databases">
        <title>The improved chromosome-level genome for the pearl oyster Pinctada fucata martensii using PacBio sequencing and Hi-C.</title>
        <authorList>
            <person name="Zheng Z."/>
        </authorList>
    </citation>
    <scope>NUCLEOTIDE SEQUENCE</scope>
    <source>
        <strain evidence="1">ZZ-2019</strain>
        <tissue evidence="1">Adductor muscle</tissue>
    </source>
</reference>
<dbReference type="PANTHER" id="PTHR47510:SF3">
    <property type="entry name" value="ENDO_EXONUCLEASE_PHOSPHATASE DOMAIN-CONTAINING PROTEIN"/>
    <property type="match status" value="1"/>
</dbReference>